<evidence type="ECO:0000256" key="3">
    <source>
        <dbReference type="ARBA" id="ARBA00022475"/>
    </source>
</evidence>
<dbReference type="InterPro" id="IPR050809">
    <property type="entry name" value="UgpAE/MalFG_permease"/>
</dbReference>
<dbReference type="InterPro" id="IPR035906">
    <property type="entry name" value="MetI-like_sf"/>
</dbReference>
<reference evidence="9 10" key="1">
    <citation type="submission" date="2020-08" db="EMBL/GenBank/DDBJ databases">
        <title>Genome sequence of Nocardioides mesophilus KACC 16243T.</title>
        <authorList>
            <person name="Hyun D.-W."/>
            <person name="Bae J.-W."/>
        </authorList>
    </citation>
    <scope>NUCLEOTIDE SEQUENCE [LARGE SCALE GENOMIC DNA]</scope>
    <source>
        <strain evidence="9 10">KACC 16243</strain>
    </source>
</reference>
<accession>A0A7G9RDF2</accession>
<feature type="transmembrane region" description="Helical" evidence="7">
    <location>
        <begin position="29"/>
        <end position="48"/>
    </location>
</feature>
<evidence type="ECO:0000256" key="5">
    <source>
        <dbReference type="ARBA" id="ARBA00022989"/>
    </source>
</evidence>
<dbReference type="CDD" id="cd06261">
    <property type="entry name" value="TM_PBP2"/>
    <property type="match status" value="1"/>
</dbReference>
<keyword evidence="6 7" id="KW-0472">Membrane</keyword>
<keyword evidence="4 7" id="KW-0812">Transmembrane</keyword>
<dbReference type="RefSeq" id="WP_187579468.1">
    <property type="nucleotide sequence ID" value="NZ_CP060713.1"/>
</dbReference>
<evidence type="ECO:0000256" key="2">
    <source>
        <dbReference type="ARBA" id="ARBA00022448"/>
    </source>
</evidence>
<gene>
    <name evidence="9" type="ORF">H9L09_04165</name>
</gene>
<evidence type="ECO:0000256" key="7">
    <source>
        <dbReference type="RuleBase" id="RU363032"/>
    </source>
</evidence>
<keyword evidence="2 7" id="KW-0813">Transport</keyword>
<comment type="subcellular location">
    <subcellularLocation>
        <location evidence="1 7">Cell membrane</location>
        <topology evidence="1 7">Multi-pass membrane protein</topology>
    </subcellularLocation>
</comment>
<dbReference type="PROSITE" id="PS50928">
    <property type="entry name" value="ABC_TM1"/>
    <property type="match status" value="1"/>
</dbReference>
<feature type="transmembrane region" description="Helical" evidence="7">
    <location>
        <begin position="217"/>
        <end position="239"/>
    </location>
</feature>
<evidence type="ECO:0000259" key="8">
    <source>
        <dbReference type="PROSITE" id="PS50928"/>
    </source>
</evidence>
<evidence type="ECO:0000256" key="4">
    <source>
        <dbReference type="ARBA" id="ARBA00022692"/>
    </source>
</evidence>
<dbReference type="SUPFAM" id="SSF161098">
    <property type="entry name" value="MetI-like"/>
    <property type="match status" value="1"/>
</dbReference>
<evidence type="ECO:0000313" key="9">
    <source>
        <dbReference type="EMBL" id="QNN53627.1"/>
    </source>
</evidence>
<keyword evidence="10" id="KW-1185">Reference proteome</keyword>
<dbReference type="Gene3D" id="1.10.3720.10">
    <property type="entry name" value="MetI-like"/>
    <property type="match status" value="1"/>
</dbReference>
<dbReference type="PANTHER" id="PTHR43227">
    <property type="entry name" value="BLL4140 PROTEIN"/>
    <property type="match status" value="1"/>
</dbReference>
<dbReference type="EMBL" id="CP060713">
    <property type="protein sequence ID" value="QNN53627.1"/>
    <property type="molecule type" value="Genomic_DNA"/>
</dbReference>
<dbReference type="KEGG" id="nmes:H9L09_04165"/>
<evidence type="ECO:0000313" key="10">
    <source>
        <dbReference type="Proteomes" id="UP000515947"/>
    </source>
</evidence>
<feature type="transmembrane region" description="Helical" evidence="7">
    <location>
        <begin position="96"/>
        <end position="117"/>
    </location>
</feature>
<feature type="transmembrane region" description="Helical" evidence="7">
    <location>
        <begin position="173"/>
        <end position="196"/>
    </location>
</feature>
<dbReference type="PANTHER" id="PTHR43227:SF11">
    <property type="entry name" value="BLL4140 PROTEIN"/>
    <property type="match status" value="1"/>
</dbReference>
<feature type="transmembrane region" description="Helical" evidence="7">
    <location>
        <begin position="129"/>
        <end position="149"/>
    </location>
</feature>
<dbReference type="GO" id="GO:0005886">
    <property type="term" value="C:plasma membrane"/>
    <property type="evidence" value="ECO:0007669"/>
    <property type="project" value="UniProtKB-SubCell"/>
</dbReference>
<organism evidence="9 10">
    <name type="scientific">Nocardioides mesophilus</name>
    <dbReference type="NCBI Taxonomy" id="433659"/>
    <lineage>
        <taxon>Bacteria</taxon>
        <taxon>Bacillati</taxon>
        <taxon>Actinomycetota</taxon>
        <taxon>Actinomycetes</taxon>
        <taxon>Propionibacteriales</taxon>
        <taxon>Nocardioidaceae</taxon>
        <taxon>Nocardioides</taxon>
    </lineage>
</organism>
<dbReference type="Pfam" id="PF00528">
    <property type="entry name" value="BPD_transp_1"/>
    <property type="match status" value="1"/>
</dbReference>
<dbReference type="AlphaFoldDB" id="A0A7G9RDF2"/>
<keyword evidence="5 7" id="KW-1133">Transmembrane helix</keyword>
<dbReference type="InterPro" id="IPR000515">
    <property type="entry name" value="MetI-like"/>
</dbReference>
<keyword evidence="3" id="KW-1003">Cell membrane</keyword>
<dbReference type="GO" id="GO:0055085">
    <property type="term" value="P:transmembrane transport"/>
    <property type="evidence" value="ECO:0007669"/>
    <property type="project" value="InterPro"/>
</dbReference>
<comment type="similarity">
    <text evidence="7">Belongs to the binding-protein-dependent transport system permease family.</text>
</comment>
<feature type="domain" description="ABC transmembrane type-1" evidence="8">
    <location>
        <begin position="92"/>
        <end position="299"/>
    </location>
</feature>
<name>A0A7G9RDF2_9ACTN</name>
<proteinExistence type="inferred from homology"/>
<evidence type="ECO:0000256" key="1">
    <source>
        <dbReference type="ARBA" id="ARBA00004651"/>
    </source>
</evidence>
<dbReference type="Proteomes" id="UP000515947">
    <property type="component" value="Chromosome"/>
</dbReference>
<evidence type="ECO:0000256" key="6">
    <source>
        <dbReference type="ARBA" id="ARBA00023136"/>
    </source>
</evidence>
<protein>
    <submittedName>
        <fullName evidence="9">Sugar ABC transporter permease</fullName>
    </submittedName>
</protein>
<feature type="transmembrane region" description="Helical" evidence="7">
    <location>
        <begin position="278"/>
        <end position="299"/>
    </location>
</feature>
<sequence>MTDTAAPPRPAARARRRKRLTRLTSRDKLVLGVLIGIPTLLHIALIWVPTIGSVILSFGTLGPLDNITDMKWVGLQNYEQIFTIYPLFWPAVEHNVIWLVFFLLVPTTLGLLLAYVLDKELKGTRIYQSLIFVPVVLSLALVGFIWELIYNQDGLLNAVLGTDRAWLSSDGNLYLVLIAASWRHVGYVMILFLAGLKSVDPALREAASLDGASEWQTFRHVVFPALAPVNVVVLVVTIVESLRAFDIVYVLNGGRNGLELLSVLVTQNVIGEASRPGYGSALAVILLAISMVVILPYLYKVFRKDLTQ</sequence>